<keyword evidence="6" id="KW-0564">Palmitate</keyword>
<accession>A0A4R2JQ15</accession>
<evidence type="ECO:0000256" key="1">
    <source>
        <dbReference type="ARBA" id="ARBA00004635"/>
    </source>
</evidence>
<feature type="domain" description="Spore germination GerAC-like C-terminal" evidence="8">
    <location>
        <begin position="224"/>
        <end position="390"/>
    </location>
</feature>
<dbReference type="RefSeq" id="WP_011026413.1">
    <property type="nucleotide sequence ID" value="NZ_SLWU01000026.1"/>
</dbReference>
<gene>
    <name evidence="10" type="ORF">EV203_12624</name>
</gene>
<dbReference type="NCBIfam" id="TIGR02887">
    <property type="entry name" value="spore_ger_x_C"/>
    <property type="match status" value="1"/>
</dbReference>
<feature type="domain" description="Spore germination protein N-terminal" evidence="9">
    <location>
        <begin position="25"/>
        <end position="208"/>
    </location>
</feature>
<organism evidence="10 11">
    <name type="scientific">Caldanaerobacter subterraneus</name>
    <dbReference type="NCBI Taxonomy" id="911092"/>
    <lineage>
        <taxon>Bacteria</taxon>
        <taxon>Bacillati</taxon>
        <taxon>Bacillota</taxon>
        <taxon>Clostridia</taxon>
        <taxon>Thermoanaerobacterales</taxon>
        <taxon>Thermoanaerobacteraceae</taxon>
        <taxon>Caldanaerobacter</taxon>
    </lineage>
</organism>
<evidence type="ECO:0000256" key="6">
    <source>
        <dbReference type="ARBA" id="ARBA00023139"/>
    </source>
</evidence>
<evidence type="ECO:0000256" key="3">
    <source>
        <dbReference type="ARBA" id="ARBA00022544"/>
    </source>
</evidence>
<dbReference type="InterPro" id="IPR046953">
    <property type="entry name" value="Spore_GerAC-like_C"/>
</dbReference>
<keyword evidence="3" id="KW-0309">Germination</keyword>
<keyword evidence="4" id="KW-0732">Signal</keyword>
<proteinExistence type="inferred from homology"/>
<dbReference type="InterPro" id="IPR008844">
    <property type="entry name" value="Spore_GerAC-like"/>
</dbReference>
<protein>
    <submittedName>
        <fullName evidence="10">Spore germination protein KC</fullName>
    </submittedName>
</protein>
<evidence type="ECO:0000313" key="11">
    <source>
        <dbReference type="Proteomes" id="UP000294886"/>
    </source>
</evidence>
<comment type="caution">
    <text evidence="10">The sequence shown here is derived from an EMBL/GenBank/DDBJ whole genome shotgun (WGS) entry which is preliminary data.</text>
</comment>
<dbReference type="Gene3D" id="3.30.300.210">
    <property type="entry name" value="Nutrient germinant receptor protein C, domain 3"/>
    <property type="match status" value="1"/>
</dbReference>
<dbReference type="PANTHER" id="PTHR35789">
    <property type="entry name" value="SPORE GERMINATION PROTEIN B3"/>
    <property type="match status" value="1"/>
</dbReference>
<comment type="subcellular location">
    <subcellularLocation>
        <location evidence="1">Membrane</location>
        <topology evidence="1">Lipid-anchor</topology>
    </subcellularLocation>
</comment>
<comment type="similarity">
    <text evidence="2">Belongs to the GerABKC lipoprotein family.</text>
</comment>
<keyword evidence="5" id="KW-0472">Membrane</keyword>
<dbReference type="GO" id="GO:0016020">
    <property type="term" value="C:membrane"/>
    <property type="evidence" value="ECO:0007669"/>
    <property type="project" value="UniProtKB-SubCell"/>
</dbReference>
<evidence type="ECO:0000256" key="4">
    <source>
        <dbReference type="ARBA" id="ARBA00022729"/>
    </source>
</evidence>
<dbReference type="Proteomes" id="UP000294886">
    <property type="component" value="Unassembled WGS sequence"/>
</dbReference>
<dbReference type="AlphaFoldDB" id="A0A4R2JQ15"/>
<evidence type="ECO:0000259" key="8">
    <source>
        <dbReference type="Pfam" id="PF05504"/>
    </source>
</evidence>
<dbReference type="InterPro" id="IPR057336">
    <property type="entry name" value="GerAC_N"/>
</dbReference>
<evidence type="ECO:0000313" key="10">
    <source>
        <dbReference type="EMBL" id="TCO58869.1"/>
    </source>
</evidence>
<name>A0A4R2JQ15_9THEO</name>
<dbReference type="InterPro" id="IPR038501">
    <property type="entry name" value="Spore_GerAC_C_sf"/>
</dbReference>
<keyword evidence="7" id="KW-0449">Lipoprotein</keyword>
<sequence>MRGKKVVAMILILLTTLLVIEGCWDKREINQLAFVQGLGIEKGEDGMIHLVVEILKPGLLASGGGPGGGTGGGSAVGKPYAVFQANGVDFAKAFANLNDELPRSLFMQYNEIIFLDEKFARSGIYQTLDFMTRNPEFRRTAYILVVTGGSIHELFNIPSSSTLERYPYKEVLGIISNQANTSSSYVCDLNEFIQTLEIPKKAPITGKLEIVKKDGKAVGVRLVGSAVFDNDKLIGFLEEQDTKAVTVLMNKLKRSTLTLDKGLKGEKAHISLVITKAKTEIKPVVEGDKISFNIKVNVEAYLNEQETKYDITEPEKLQQLEVIVSSKIKSAIERALNILQKKYNADVVGFVEILHRSKPKVWKKVVEDWENIYPDIKFNVTVKTHIRRSGLSSKPIHPR</sequence>
<dbReference type="OMA" id="QMFYVEK"/>
<evidence type="ECO:0000259" key="9">
    <source>
        <dbReference type="Pfam" id="PF25198"/>
    </source>
</evidence>
<evidence type="ECO:0000256" key="7">
    <source>
        <dbReference type="ARBA" id="ARBA00023288"/>
    </source>
</evidence>
<dbReference type="PANTHER" id="PTHR35789:SF1">
    <property type="entry name" value="SPORE GERMINATION PROTEIN B3"/>
    <property type="match status" value="1"/>
</dbReference>
<dbReference type="GO" id="GO:0009847">
    <property type="term" value="P:spore germination"/>
    <property type="evidence" value="ECO:0007669"/>
    <property type="project" value="InterPro"/>
</dbReference>
<evidence type="ECO:0000256" key="2">
    <source>
        <dbReference type="ARBA" id="ARBA00007886"/>
    </source>
</evidence>
<dbReference type="EMBL" id="SLWU01000026">
    <property type="protein sequence ID" value="TCO58869.1"/>
    <property type="molecule type" value="Genomic_DNA"/>
</dbReference>
<reference evidence="10 11" key="1">
    <citation type="submission" date="2019-03" db="EMBL/GenBank/DDBJ databases">
        <title>Genomic Encyclopedia of Type Strains, Phase IV (KMG-IV): sequencing the most valuable type-strain genomes for metagenomic binning, comparative biology and taxonomic classification.</title>
        <authorList>
            <person name="Goeker M."/>
        </authorList>
    </citation>
    <scope>NUCLEOTIDE SEQUENCE [LARGE SCALE GENOMIC DNA]</scope>
    <source>
        <strain evidence="10 11">DSM 13054</strain>
    </source>
</reference>
<dbReference type="Pfam" id="PF05504">
    <property type="entry name" value="Spore_GerAC"/>
    <property type="match status" value="1"/>
</dbReference>
<dbReference type="Pfam" id="PF25198">
    <property type="entry name" value="Spore_GerAC_N"/>
    <property type="match status" value="1"/>
</dbReference>
<evidence type="ECO:0000256" key="5">
    <source>
        <dbReference type="ARBA" id="ARBA00023136"/>
    </source>
</evidence>